<organism evidence="3 4">
    <name type="scientific">Durusdinium trenchii</name>
    <dbReference type="NCBI Taxonomy" id="1381693"/>
    <lineage>
        <taxon>Eukaryota</taxon>
        <taxon>Sar</taxon>
        <taxon>Alveolata</taxon>
        <taxon>Dinophyceae</taxon>
        <taxon>Suessiales</taxon>
        <taxon>Symbiodiniaceae</taxon>
        <taxon>Durusdinium</taxon>
    </lineage>
</organism>
<name>A0ABP0IN91_9DINO</name>
<evidence type="ECO:0000256" key="1">
    <source>
        <dbReference type="SAM" id="MobiDB-lite"/>
    </source>
</evidence>
<sequence length="411" mass="44899">MHPSVSSEYSHIAAARHQTIVTDPEILEELRKRKEAQRAQASPSRAAEVKTQGEQMSCQVPEDGWLFSASEEPFHLRTWRSSLATGEDQESLVARVASDWGMTAVSCKGCKSRGDSTVGQDNFLIAKLANDWKAVCVFDGHGVDGHWPAWRVTETIPHFLQEEPCSKMLKSGDGAKALTHAFKAAQEDLEAYALESGKDLHLCGTTATVALIPPGHDSIWVATAGDSRAMLVDQQRVLNETSDHKATRKDEADRIKDAGGQVIATEYDDGTEDCRIAPKDMVSPQIAISRSLGDMIFKDSGVTAVPEVVHWQVSSSESLLVICSDGVWEFLSSEEVREILQESLQGSAPSAPEAAHLLLQQARRAWMQHEAFYCDDITVVLASLTGTCPVQNQSKTKEPCPGCQNQSCIPQ</sequence>
<dbReference type="InterPro" id="IPR001932">
    <property type="entry name" value="PPM-type_phosphatase-like_dom"/>
</dbReference>
<dbReference type="PROSITE" id="PS51746">
    <property type="entry name" value="PPM_2"/>
    <property type="match status" value="1"/>
</dbReference>
<dbReference type="SMART" id="SM00331">
    <property type="entry name" value="PP2C_SIG"/>
    <property type="match status" value="1"/>
</dbReference>
<dbReference type="SMART" id="SM00332">
    <property type="entry name" value="PP2Cc"/>
    <property type="match status" value="1"/>
</dbReference>
<evidence type="ECO:0000313" key="4">
    <source>
        <dbReference type="Proteomes" id="UP001642464"/>
    </source>
</evidence>
<proteinExistence type="predicted"/>
<dbReference type="EMBL" id="CAXAMM010004224">
    <property type="protein sequence ID" value="CAK9002889.1"/>
    <property type="molecule type" value="Genomic_DNA"/>
</dbReference>
<reference evidence="3 4" key="1">
    <citation type="submission" date="2024-02" db="EMBL/GenBank/DDBJ databases">
        <authorList>
            <person name="Chen Y."/>
            <person name="Shah S."/>
            <person name="Dougan E. K."/>
            <person name="Thang M."/>
            <person name="Chan C."/>
        </authorList>
    </citation>
    <scope>NUCLEOTIDE SEQUENCE [LARGE SCALE GENOMIC DNA]</scope>
</reference>
<accession>A0ABP0IN91</accession>
<dbReference type="InterPro" id="IPR036457">
    <property type="entry name" value="PPM-type-like_dom_sf"/>
</dbReference>
<feature type="region of interest" description="Disordered" evidence="1">
    <location>
        <begin position="32"/>
        <end position="55"/>
    </location>
</feature>
<evidence type="ECO:0000313" key="3">
    <source>
        <dbReference type="EMBL" id="CAK9002889.1"/>
    </source>
</evidence>
<protein>
    <submittedName>
        <fullName evidence="3">Probable protein phosphatase 2C 64 (OsPP2C64)</fullName>
    </submittedName>
</protein>
<dbReference type="SUPFAM" id="SSF81606">
    <property type="entry name" value="PP2C-like"/>
    <property type="match status" value="1"/>
</dbReference>
<dbReference type="PANTHER" id="PTHR47992">
    <property type="entry name" value="PROTEIN PHOSPHATASE"/>
    <property type="match status" value="1"/>
</dbReference>
<dbReference type="Pfam" id="PF00481">
    <property type="entry name" value="PP2C"/>
    <property type="match status" value="1"/>
</dbReference>
<comment type="caution">
    <text evidence="3">The sequence shown here is derived from an EMBL/GenBank/DDBJ whole genome shotgun (WGS) entry which is preliminary data.</text>
</comment>
<dbReference type="InterPro" id="IPR015655">
    <property type="entry name" value="PP2C"/>
</dbReference>
<dbReference type="Gene3D" id="3.60.40.10">
    <property type="entry name" value="PPM-type phosphatase domain"/>
    <property type="match status" value="1"/>
</dbReference>
<feature type="domain" description="PPM-type phosphatase" evidence="2">
    <location>
        <begin position="99"/>
        <end position="384"/>
    </location>
</feature>
<evidence type="ECO:0000259" key="2">
    <source>
        <dbReference type="PROSITE" id="PS51746"/>
    </source>
</evidence>
<dbReference type="CDD" id="cd00143">
    <property type="entry name" value="PP2Cc"/>
    <property type="match status" value="1"/>
</dbReference>
<gene>
    <name evidence="3" type="ORF">SCF082_LOCUS7522</name>
</gene>
<keyword evidence="4" id="KW-1185">Reference proteome</keyword>
<dbReference type="Proteomes" id="UP001642464">
    <property type="component" value="Unassembled WGS sequence"/>
</dbReference>